<evidence type="ECO:0000313" key="5">
    <source>
        <dbReference type="Proteomes" id="UP000214596"/>
    </source>
</evidence>
<dbReference type="EMBL" id="NIXT01004765">
    <property type="protein sequence ID" value="OXE28066.1"/>
    <property type="molecule type" value="Genomic_DNA"/>
</dbReference>
<dbReference type="InterPro" id="IPR006131">
    <property type="entry name" value="Asp_carbamoyltransf_Asp/Orn-bd"/>
</dbReference>
<dbReference type="GO" id="GO:0016597">
    <property type="term" value="F:amino acid binding"/>
    <property type="evidence" value="ECO:0007669"/>
    <property type="project" value="InterPro"/>
</dbReference>
<dbReference type="GO" id="GO:0016743">
    <property type="term" value="F:carboxyl- or carbamoyltransferase activity"/>
    <property type="evidence" value="ECO:0007669"/>
    <property type="project" value="InterPro"/>
</dbReference>
<dbReference type="Pfam" id="PF00185">
    <property type="entry name" value="OTCace"/>
    <property type="match status" value="1"/>
</dbReference>
<feature type="non-terminal residue" evidence="4">
    <location>
        <position position="1"/>
    </location>
</feature>
<feature type="non-terminal residue" evidence="4">
    <location>
        <position position="86"/>
    </location>
</feature>
<sequence>SLHTEMEAVIPELDILYMTRVQKERFDESEYAHIKSAYILTAALLKGARENLKVLHPLPRVDEITTDVDKTPHAYYFQQAQNGVYA</sequence>
<comment type="caution">
    <text evidence="4">The sequence shown here is derived from an EMBL/GenBank/DDBJ whole genome shotgun (WGS) entry which is preliminary data.</text>
</comment>
<protein>
    <submittedName>
        <fullName evidence="4">Aspartate carbamoyltransferase</fullName>
    </submittedName>
</protein>
<dbReference type="InterPro" id="IPR036901">
    <property type="entry name" value="Asp/Orn_carbamoylTrfase_sf"/>
</dbReference>
<dbReference type="PRINTS" id="PR00101">
    <property type="entry name" value="ATCASE"/>
</dbReference>
<dbReference type="PANTHER" id="PTHR45753">
    <property type="entry name" value="ORNITHINE CARBAMOYLTRANSFERASE, MITOCHONDRIAL"/>
    <property type="match status" value="1"/>
</dbReference>
<dbReference type="InterPro" id="IPR006130">
    <property type="entry name" value="Asp/Orn_carbamoylTrfase"/>
</dbReference>
<dbReference type="UniPathway" id="UPA00070">
    <property type="reaction ID" value="UER00116"/>
</dbReference>
<name>A0A227IYY1_VIBPH</name>
<dbReference type="AlphaFoldDB" id="A0A227IYY1"/>
<dbReference type="Gene3D" id="3.40.50.1370">
    <property type="entry name" value="Aspartate/ornithine carbamoyltransferase"/>
    <property type="match status" value="1"/>
</dbReference>
<dbReference type="GO" id="GO:0006520">
    <property type="term" value="P:amino acid metabolic process"/>
    <property type="evidence" value="ECO:0007669"/>
    <property type="project" value="InterPro"/>
</dbReference>
<reference evidence="4 5" key="1">
    <citation type="journal article" date="2017" name="Appl. Environ. Microbiol.">
        <title>Parallel evolution of two clades of a major Atlantic endemic Vibrio parahaemolyticus pathogen lineage by independent acquisition of related pathogenicity islands.</title>
        <authorList>
            <person name="Xu F."/>
            <person name="Gonzalez-Escalona N."/>
            <person name="Drees K.P."/>
            <person name="Sebra R.P."/>
            <person name="Cooper V.S."/>
            <person name="Jones S.H."/>
            <person name="Whistler C.A."/>
        </authorList>
    </citation>
    <scope>NUCLEOTIDE SEQUENCE [LARGE SCALE GENOMIC DNA]</scope>
    <source>
        <strain evidence="4 5">MAVP-3</strain>
    </source>
</reference>
<proteinExistence type="inferred from homology"/>
<accession>A0A227IYY1</accession>
<comment type="similarity">
    <text evidence="2">Belongs to the aspartate/ornithine carbamoyltransferase superfamily.</text>
</comment>
<dbReference type="SUPFAM" id="SSF53671">
    <property type="entry name" value="Aspartate/ornithine carbamoyltransferase"/>
    <property type="match status" value="1"/>
</dbReference>
<dbReference type="GO" id="GO:0005829">
    <property type="term" value="C:cytosol"/>
    <property type="evidence" value="ECO:0007669"/>
    <property type="project" value="TreeGrafter"/>
</dbReference>
<dbReference type="Proteomes" id="UP000214596">
    <property type="component" value="Unassembled WGS sequence"/>
</dbReference>
<dbReference type="GO" id="GO:0044205">
    <property type="term" value="P:'de novo' UMP biosynthetic process"/>
    <property type="evidence" value="ECO:0007669"/>
    <property type="project" value="UniProtKB-UniPathway"/>
</dbReference>
<dbReference type="PANTHER" id="PTHR45753:SF6">
    <property type="entry name" value="ASPARTATE CARBAMOYLTRANSFERASE"/>
    <property type="match status" value="1"/>
</dbReference>
<evidence type="ECO:0000313" key="4">
    <source>
        <dbReference type="EMBL" id="OXE28066.1"/>
    </source>
</evidence>
<gene>
    <name evidence="4" type="ORF">CA163_35835</name>
</gene>
<evidence type="ECO:0000256" key="2">
    <source>
        <dbReference type="RuleBase" id="RU003634"/>
    </source>
</evidence>
<evidence type="ECO:0000259" key="3">
    <source>
        <dbReference type="Pfam" id="PF00185"/>
    </source>
</evidence>
<evidence type="ECO:0000256" key="1">
    <source>
        <dbReference type="ARBA" id="ARBA00022679"/>
    </source>
</evidence>
<keyword evidence="1 2" id="KW-0808">Transferase</keyword>
<organism evidence="4 5">
    <name type="scientific">Vibrio parahaemolyticus</name>
    <dbReference type="NCBI Taxonomy" id="670"/>
    <lineage>
        <taxon>Bacteria</taxon>
        <taxon>Pseudomonadati</taxon>
        <taxon>Pseudomonadota</taxon>
        <taxon>Gammaproteobacteria</taxon>
        <taxon>Vibrionales</taxon>
        <taxon>Vibrionaceae</taxon>
        <taxon>Vibrio</taxon>
    </lineage>
</organism>
<feature type="domain" description="Aspartate/ornithine carbamoyltransferase Asp/Orn-binding" evidence="3">
    <location>
        <begin position="3"/>
        <end position="86"/>
    </location>
</feature>
<dbReference type="PRINTS" id="PR00100">
    <property type="entry name" value="AOTCASE"/>
</dbReference>